<evidence type="ECO:0000313" key="4">
    <source>
        <dbReference type="RefSeq" id="XP_002737045.1"/>
    </source>
</evidence>
<feature type="transmembrane region" description="Helical" evidence="2">
    <location>
        <begin position="33"/>
        <end position="59"/>
    </location>
</feature>
<sequence length="100" mass="11077">MSERSDIDVTASEPITEKDWFIVVSEFLAVEEFHLKICLILLAILCANIALTFGAWSLYGSNISNSYSQLEKSGGSIVAKNKDKSTEDEDEGESLHFKSD</sequence>
<evidence type="ECO:0000313" key="3">
    <source>
        <dbReference type="Proteomes" id="UP000694865"/>
    </source>
</evidence>
<reference evidence="4" key="1">
    <citation type="submission" date="2025-08" db="UniProtKB">
        <authorList>
            <consortium name="RefSeq"/>
        </authorList>
    </citation>
    <scope>IDENTIFICATION</scope>
    <source>
        <tissue evidence="4">Testes</tissue>
    </source>
</reference>
<dbReference type="GeneID" id="100369422"/>
<feature type="region of interest" description="Disordered" evidence="1">
    <location>
        <begin position="74"/>
        <end position="100"/>
    </location>
</feature>
<protein>
    <submittedName>
        <fullName evidence="4">Uncharacterized protein LOC100369422</fullName>
    </submittedName>
</protein>
<dbReference type="RefSeq" id="XP_002737045.1">
    <property type="nucleotide sequence ID" value="XM_002736999.2"/>
</dbReference>
<proteinExistence type="predicted"/>
<organism evidence="3 4">
    <name type="scientific">Saccoglossus kowalevskii</name>
    <name type="common">Acorn worm</name>
    <dbReference type="NCBI Taxonomy" id="10224"/>
    <lineage>
        <taxon>Eukaryota</taxon>
        <taxon>Metazoa</taxon>
        <taxon>Hemichordata</taxon>
        <taxon>Enteropneusta</taxon>
        <taxon>Harrimaniidae</taxon>
        <taxon>Saccoglossus</taxon>
    </lineage>
</organism>
<evidence type="ECO:0000256" key="1">
    <source>
        <dbReference type="SAM" id="MobiDB-lite"/>
    </source>
</evidence>
<gene>
    <name evidence="4" type="primary">LOC100369422</name>
</gene>
<keyword evidence="3" id="KW-1185">Reference proteome</keyword>
<evidence type="ECO:0000256" key="2">
    <source>
        <dbReference type="SAM" id="Phobius"/>
    </source>
</evidence>
<keyword evidence="2" id="KW-0472">Membrane</keyword>
<keyword evidence="2" id="KW-1133">Transmembrane helix</keyword>
<keyword evidence="2" id="KW-0812">Transmembrane</keyword>
<name>A0ABM0GTI9_SACKO</name>
<accession>A0ABM0GTI9</accession>
<dbReference type="Proteomes" id="UP000694865">
    <property type="component" value="Unplaced"/>
</dbReference>